<keyword evidence="10" id="KW-0413">Isomerase</keyword>
<dbReference type="CDD" id="cd01335">
    <property type="entry name" value="Radical_SAM"/>
    <property type="match status" value="1"/>
</dbReference>
<sequence length="516" mass="57323">MAFQLDGFTTDLLEQISGNGTATDVDSTNMQQLYADATASDGTAPIVALFHALKNAKTAGGPGYEAYGLTRENLVELCAKHVEIDEHSVTIGGRVGRALEIITDAGLRVKDYLARKDTEAPSGIQLWDKILENQTRIKSVLGMTNDDWNSFSGQLGNCIDNTETLQKCLDLPDDCIQDVARITEKYRMRMTPYYASLIQPVPNDPVILQAVPTAEMVDTVGEEIPPVASDHSPVRLVDQFYPRVVALKSTNICAMYCTHCLRIAHIGGSDRTFSKAAYQEALDYIASKPAIRDVLITGGDAFMLSNSSLRWLLGKLDDIDHIKMKRLGTRVPVTTPQRIDAELLDILEESNDKKPVRVVTQINTAQEITPVSRQAFKDISKRVSAVLNQAVLLRGINDSKVKMWHLCETIQEAYIRPYYIFNCSYRNPQYYHMRVPIQKGRDIVEGMYGNISGDAIPRYIAAAGGKIPLHRDNVQGREDGAVILQKPWGGEVRYPDADPEGYGNDTNFAFNQYGKK</sequence>
<dbReference type="PANTHER" id="PTHR30538">
    <property type="entry name" value="LYSINE 2,3-AMINOMUTASE-RELATED"/>
    <property type="match status" value="1"/>
</dbReference>
<evidence type="ECO:0000313" key="12">
    <source>
        <dbReference type="EMBL" id="BDQ35804.1"/>
    </source>
</evidence>
<evidence type="ECO:0000256" key="2">
    <source>
        <dbReference type="ARBA" id="ARBA00001966"/>
    </source>
</evidence>
<dbReference type="SFLD" id="SFLDG01070">
    <property type="entry name" value="PLP-dependent"/>
    <property type="match status" value="1"/>
</dbReference>
<protein>
    <submittedName>
        <fullName evidence="12">Glutamate 2,3-aminomutase</fullName>
    </submittedName>
</protein>
<evidence type="ECO:0000256" key="4">
    <source>
        <dbReference type="ARBA" id="ARBA00022485"/>
    </source>
</evidence>
<evidence type="ECO:0000259" key="11">
    <source>
        <dbReference type="PROSITE" id="PS51918"/>
    </source>
</evidence>
<dbReference type="Proteomes" id="UP001317742">
    <property type="component" value="Chromosome"/>
</dbReference>
<gene>
    <name evidence="12" type="ORF">SYK_01640</name>
</gene>
<dbReference type="InterPro" id="IPR058240">
    <property type="entry name" value="rSAM_sf"/>
</dbReference>
<dbReference type="SFLD" id="SFLDS00029">
    <property type="entry name" value="Radical_SAM"/>
    <property type="match status" value="1"/>
</dbReference>
<proteinExistence type="inferred from homology"/>
<evidence type="ECO:0000256" key="7">
    <source>
        <dbReference type="ARBA" id="ARBA00022898"/>
    </source>
</evidence>
<keyword evidence="6" id="KW-0479">Metal-binding</keyword>
<keyword evidence="7" id="KW-0663">Pyridoxal phosphate</keyword>
<keyword evidence="8" id="KW-0408">Iron</keyword>
<accession>A0ABM8AWJ9</accession>
<evidence type="ECO:0000256" key="6">
    <source>
        <dbReference type="ARBA" id="ARBA00022723"/>
    </source>
</evidence>
<dbReference type="InterPro" id="IPR003739">
    <property type="entry name" value="Lys_aminomutase/Glu_NH3_mut"/>
</dbReference>
<evidence type="ECO:0000256" key="5">
    <source>
        <dbReference type="ARBA" id="ARBA00022691"/>
    </source>
</evidence>
<dbReference type="InterPro" id="IPR007197">
    <property type="entry name" value="rSAM"/>
</dbReference>
<evidence type="ECO:0000256" key="8">
    <source>
        <dbReference type="ARBA" id="ARBA00023004"/>
    </source>
</evidence>
<keyword evidence="4" id="KW-0004">4Fe-4S</keyword>
<evidence type="ECO:0000256" key="9">
    <source>
        <dbReference type="ARBA" id="ARBA00023014"/>
    </source>
</evidence>
<comment type="similarity">
    <text evidence="3">Belongs to the radical SAM superfamily. KamA family.</text>
</comment>
<reference evidence="12 13" key="1">
    <citation type="submission" date="2022-08" db="EMBL/GenBank/DDBJ databases">
        <title>Genome Sequence of the sulphate-reducing bacterium, Pseudodesulfovibrio sp. SYK.</title>
        <authorList>
            <person name="Kondo R."/>
            <person name="Kataoka T."/>
        </authorList>
    </citation>
    <scope>NUCLEOTIDE SEQUENCE [LARGE SCALE GENOMIC DNA]</scope>
    <source>
        <strain evidence="12 13">SYK</strain>
    </source>
</reference>
<evidence type="ECO:0000256" key="1">
    <source>
        <dbReference type="ARBA" id="ARBA00001933"/>
    </source>
</evidence>
<keyword evidence="9" id="KW-0411">Iron-sulfur</keyword>
<dbReference type="EMBL" id="AP026709">
    <property type="protein sequence ID" value="BDQ35804.1"/>
    <property type="molecule type" value="Genomic_DNA"/>
</dbReference>
<dbReference type="NCBIfam" id="TIGR00238">
    <property type="entry name" value="KamA family radical SAM protein"/>
    <property type="match status" value="1"/>
</dbReference>
<keyword evidence="5" id="KW-0949">S-adenosyl-L-methionine</keyword>
<keyword evidence="13" id="KW-1185">Reference proteome</keyword>
<dbReference type="InterPro" id="IPR013785">
    <property type="entry name" value="Aldolase_TIM"/>
</dbReference>
<name>A0ABM8AWJ9_9BACT</name>
<evidence type="ECO:0000256" key="10">
    <source>
        <dbReference type="ARBA" id="ARBA00023235"/>
    </source>
</evidence>
<organism evidence="12 13">
    <name type="scientific">Pseudodesulfovibrio nedwellii</name>
    <dbReference type="NCBI Taxonomy" id="2973072"/>
    <lineage>
        <taxon>Bacteria</taxon>
        <taxon>Pseudomonadati</taxon>
        <taxon>Thermodesulfobacteriota</taxon>
        <taxon>Desulfovibrionia</taxon>
        <taxon>Desulfovibrionales</taxon>
        <taxon>Desulfovibrionaceae</taxon>
    </lineage>
</organism>
<comment type="cofactor">
    <cofactor evidence="1">
        <name>pyridoxal 5'-phosphate</name>
        <dbReference type="ChEBI" id="CHEBI:597326"/>
    </cofactor>
</comment>
<comment type="cofactor">
    <cofactor evidence="2">
        <name>[4Fe-4S] cluster</name>
        <dbReference type="ChEBI" id="CHEBI:49883"/>
    </cofactor>
</comment>
<dbReference type="Gene3D" id="3.20.20.70">
    <property type="entry name" value="Aldolase class I"/>
    <property type="match status" value="1"/>
</dbReference>
<dbReference type="SUPFAM" id="SSF102114">
    <property type="entry name" value="Radical SAM enzymes"/>
    <property type="match status" value="1"/>
</dbReference>
<evidence type="ECO:0000256" key="3">
    <source>
        <dbReference type="ARBA" id="ARBA00008703"/>
    </source>
</evidence>
<dbReference type="RefSeq" id="WP_281761735.1">
    <property type="nucleotide sequence ID" value="NZ_AP026709.1"/>
</dbReference>
<dbReference type="PANTHER" id="PTHR30538:SF1">
    <property type="entry name" value="L-LYSINE 2,3-AMINOMUTASE"/>
    <property type="match status" value="1"/>
</dbReference>
<feature type="domain" description="Radical SAM core" evidence="11">
    <location>
        <begin position="239"/>
        <end position="454"/>
    </location>
</feature>
<dbReference type="PROSITE" id="PS51918">
    <property type="entry name" value="RADICAL_SAM"/>
    <property type="match status" value="1"/>
</dbReference>
<evidence type="ECO:0000313" key="13">
    <source>
        <dbReference type="Proteomes" id="UP001317742"/>
    </source>
</evidence>